<evidence type="ECO:0000313" key="1">
    <source>
        <dbReference type="EMBL" id="CAI2163879.1"/>
    </source>
</evidence>
<accession>A0A9W4SE66</accession>
<name>A0A9W4SE66_9GLOM</name>
<gene>
    <name evidence="1" type="ORF">FWILDA_LOCUS1288</name>
</gene>
<comment type="caution">
    <text evidence="1">The sequence shown here is derived from an EMBL/GenBank/DDBJ whole genome shotgun (WGS) entry which is preliminary data.</text>
</comment>
<sequence>MGGALVLTIIMCSPLGRDTGLELPIVGKVFDVNGLKDAGQICTVAEAIGSLGSNIMEIVRDSEIKIMILGSKR</sequence>
<organism evidence="1 2">
    <name type="scientific">Funneliformis geosporum</name>
    <dbReference type="NCBI Taxonomy" id="1117311"/>
    <lineage>
        <taxon>Eukaryota</taxon>
        <taxon>Fungi</taxon>
        <taxon>Fungi incertae sedis</taxon>
        <taxon>Mucoromycota</taxon>
        <taxon>Glomeromycotina</taxon>
        <taxon>Glomeromycetes</taxon>
        <taxon>Glomerales</taxon>
        <taxon>Glomeraceae</taxon>
        <taxon>Funneliformis</taxon>
    </lineage>
</organism>
<dbReference type="EMBL" id="CAMKVN010000118">
    <property type="protein sequence ID" value="CAI2163879.1"/>
    <property type="molecule type" value="Genomic_DNA"/>
</dbReference>
<reference evidence="1" key="1">
    <citation type="submission" date="2022-08" db="EMBL/GenBank/DDBJ databases">
        <authorList>
            <person name="Kallberg Y."/>
            <person name="Tangrot J."/>
            <person name="Rosling A."/>
        </authorList>
    </citation>
    <scope>NUCLEOTIDE SEQUENCE</scope>
    <source>
        <strain evidence="1">Wild A</strain>
    </source>
</reference>
<evidence type="ECO:0000313" key="2">
    <source>
        <dbReference type="Proteomes" id="UP001153678"/>
    </source>
</evidence>
<dbReference type="AlphaFoldDB" id="A0A9W4SE66"/>
<dbReference type="OrthoDB" id="2425830at2759"/>
<keyword evidence="2" id="KW-1185">Reference proteome</keyword>
<dbReference type="Proteomes" id="UP001153678">
    <property type="component" value="Unassembled WGS sequence"/>
</dbReference>
<protein>
    <submittedName>
        <fullName evidence="1">1798_t:CDS:1</fullName>
    </submittedName>
</protein>
<proteinExistence type="predicted"/>